<dbReference type="EMBL" id="PYGA01000045">
    <property type="protein sequence ID" value="PSK81889.1"/>
    <property type="molecule type" value="Genomic_DNA"/>
</dbReference>
<evidence type="ECO:0000313" key="1">
    <source>
        <dbReference type="EMBL" id="PSK81889.1"/>
    </source>
</evidence>
<dbReference type="InterPro" id="IPR010148">
    <property type="entry name" value="CRISPR-assoc_prot_CT1975"/>
</dbReference>
<comment type="caution">
    <text evidence="1">The sequence shown here is derived from an EMBL/GenBank/DDBJ whole genome shotgun (WGS) entry which is preliminary data.</text>
</comment>
<keyword evidence="2" id="KW-1185">Reference proteome</keyword>
<name>A0A2P8CAA5_9ACTN</name>
<protein>
    <submittedName>
        <fullName evidence="1">CRISPR-associated Cse4 family protein</fullName>
    </submittedName>
</protein>
<dbReference type="RefSeq" id="WP_106587066.1">
    <property type="nucleotide sequence ID" value="NZ_PYGA01000045.1"/>
</dbReference>
<organism evidence="1 2">
    <name type="scientific">Murinocardiopsis flavida</name>
    <dbReference type="NCBI Taxonomy" id="645275"/>
    <lineage>
        <taxon>Bacteria</taxon>
        <taxon>Bacillati</taxon>
        <taxon>Actinomycetota</taxon>
        <taxon>Actinomycetes</taxon>
        <taxon>Streptosporangiales</taxon>
        <taxon>Nocardiopsidaceae</taxon>
        <taxon>Murinocardiopsis</taxon>
    </lineage>
</organism>
<accession>A0A2P8CAA5</accession>
<dbReference type="OrthoDB" id="5291250at2"/>
<dbReference type="NCBIfam" id="TIGR01869">
    <property type="entry name" value="casC_Cse4"/>
    <property type="match status" value="1"/>
</dbReference>
<dbReference type="Pfam" id="PF09344">
    <property type="entry name" value="Cas_CT1975"/>
    <property type="match status" value="1"/>
</dbReference>
<gene>
    <name evidence="1" type="ORF">CLV63_14510</name>
</gene>
<dbReference type="Proteomes" id="UP000240542">
    <property type="component" value="Unassembled WGS sequence"/>
</dbReference>
<reference evidence="1 2" key="1">
    <citation type="submission" date="2018-03" db="EMBL/GenBank/DDBJ databases">
        <title>Genomic Encyclopedia of Archaeal and Bacterial Type Strains, Phase II (KMG-II): from individual species to whole genera.</title>
        <authorList>
            <person name="Goeker M."/>
        </authorList>
    </citation>
    <scope>NUCLEOTIDE SEQUENCE [LARGE SCALE GENOMIC DNA]</scope>
    <source>
        <strain evidence="1 2">DSM 45312</strain>
    </source>
</reference>
<sequence length="381" mass="40716">MSTPRFIDIHALQTMPYSNLNRDDQGAPKTVLFGGAERTRISSQSWKRVVRHRVEHVLGDTAVRTRRVVRGVAERLQRQGWAAEEAEAAGRQVARSAGNGIKLERSKDENDQEILTTSVLLYLPEAGMDELTAVAAAHREEVVAEEAKPEGKRKGVLPGEEIAEILGRRSAAINLFGRMLAELPGANVDGAVQFAHAFTTHGTNVEYDFFAAVDDVEQQLGIPGSGHINTAMFSAGTFYRYANIDLRGLAANLGEDPATGRELLTAFLNAFITSLPTGKATATAPSGVPDLVHIAVRDDRPLSLASAFEAPIRPAEGHFAPSLAAIDAYAESANALLGADHRLWAGHTLAGGDKPTRLGTRHASYEALVGAAVATWSEGSA</sequence>
<evidence type="ECO:0000313" key="2">
    <source>
        <dbReference type="Proteomes" id="UP000240542"/>
    </source>
</evidence>
<proteinExistence type="predicted"/>
<dbReference type="AlphaFoldDB" id="A0A2P8CAA5"/>